<dbReference type="InterPro" id="IPR046830">
    <property type="entry name" value="Calmod_bind_M"/>
</dbReference>
<evidence type="ECO:0000256" key="8">
    <source>
        <dbReference type="SAM" id="MobiDB-lite"/>
    </source>
</evidence>
<feature type="domain" description="Calmodulin binding protein-like N-terminal" evidence="9">
    <location>
        <begin position="96"/>
        <end position="243"/>
    </location>
</feature>
<evidence type="ECO:0000256" key="3">
    <source>
        <dbReference type="ARBA" id="ARBA00023015"/>
    </source>
</evidence>
<evidence type="ECO:0008006" key="14">
    <source>
        <dbReference type="Google" id="ProtNLM"/>
    </source>
</evidence>
<dbReference type="InterPro" id="IPR046829">
    <property type="entry name" value="Calmod_bind_C"/>
</dbReference>
<evidence type="ECO:0000256" key="2">
    <source>
        <dbReference type="ARBA" id="ARBA00007214"/>
    </source>
</evidence>
<keyword evidence="4" id="KW-0238">DNA-binding</keyword>
<comment type="similarity">
    <text evidence="2">Belongs to the plant ACBP60 protein family.</text>
</comment>
<accession>A0A2C9ULR4</accession>
<dbReference type="GO" id="GO:0005634">
    <property type="term" value="C:nucleus"/>
    <property type="evidence" value="ECO:0000318"/>
    <property type="project" value="GO_Central"/>
</dbReference>
<dbReference type="GO" id="GO:0003700">
    <property type="term" value="F:DNA-binding transcription factor activity"/>
    <property type="evidence" value="ECO:0000318"/>
    <property type="project" value="GO_Central"/>
</dbReference>
<gene>
    <name evidence="12" type="ORF">MANES_14G141700v8</name>
</gene>
<evidence type="ECO:0000259" key="10">
    <source>
        <dbReference type="Pfam" id="PF20451"/>
    </source>
</evidence>
<dbReference type="InterPro" id="IPR046831">
    <property type="entry name" value="Calmodulin_bind_N"/>
</dbReference>
<dbReference type="PANTHER" id="PTHR31713">
    <property type="entry name" value="OS02G0177800 PROTEIN"/>
    <property type="match status" value="1"/>
</dbReference>
<name>A0A2C9ULR4_MANES</name>
<dbReference type="Pfam" id="PF20451">
    <property type="entry name" value="Calmod_bind_M"/>
    <property type="match status" value="1"/>
</dbReference>
<comment type="subcellular location">
    <subcellularLocation>
        <location evidence="1">Nucleus</location>
    </subcellularLocation>
</comment>
<evidence type="ECO:0000256" key="4">
    <source>
        <dbReference type="ARBA" id="ARBA00023125"/>
    </source>
</evidence>
<dbReference type="Pfam" id="PF07887">
    <property type="entry name" value="Calmodulin_bind"/>
    <property type="match status" value="1"/>
</dbReference>
<evidence type="ECO:0000313" key="12">
    <source>
        <dbReference type="EMBL" id="OAY31802.1"/>
    </source>
</evidence>
<keyword evidence="3" id="KW-0805">Transcription regulation</keyword>
<dbReference type="InterPro" id="IPR012416">
    <property type="entry name" value="CBP60"/>
</dbReference>
<dbReference type="GO" id="GO:0080142">
    <property type="term" value="P:regulation of salicylic acid biosynthetic process"/>
    <property type="evidence" value="ECO:0000318"/>
    <property type="project" value="GO_Central"/>
</dbReference>
<evidence type="ECO:0000256" key="6">
    <source>
        <dbReference type="ARBA" id="ARBA00023163"/>
    </source>
</evidence>
<dbReference type="Gramene" id="Manes.14G141700.2.v8.1">
    <property type="protein sequence ID" value="Manes.14G141700.2.v8.1.CDS"/>
    <property type="gene ID" value="Manes.14G141700.v8.1"/>
</dbReference>
<evidence type="ECO:0000259" key="9">
    <source>
        <dbReference type="Pfam" id="PF07887"/>
    </source>
</evidence>
<dbReference type="Pfam" id="PF20452">
    <property type="entry name" value="Calmod_bind_C"/>
    <property type="match status" value="1"/>
</dbReference>
<dbReference type="OrthoDB" id="512636at2759"/>
<evidence type="ECO:0000256" key="5">
    <source>
        <dbReference type="ARBA" id="ARBA00023159"/>
    </source>
</evidence>
<dbReference type="EMBL" id="CM004400">
    <property type="protein sequence ID" value="OAY31802.1"/>
    <property type="molecule type" value="Genomic_DNA"/>
</dbReference>
<dbReference type="GO" id="GO:0043565">
    <property type="term" value="F:sequence-specific DNA binding"/>
    <property type="evidence" value="ECO:0000318"/>
    <property type="project" value="GO_Central"/>
</dbReference>
<comment type="caution">
    <text evidence="12">The sequence shown here is derived from an EMBL/GenBank/DDBJ whole genome shotgun (WGS) entry which is preliminary data.</text>
</comment>
<feature type="domain" description="Calmodulin binding protein central" evidence="10">
    <location>
        <begin position="255"/>
        <end position="321"/>
    </location>
</feature>
<dbReference type="STRING" id="3983.A0A2C9ULR4"/>
<organism evidence="12 13">
    <name type="scientific">Manihot esculenta</name>
    <name type="common">Cassava</name>
    <name type="synonym">Jatropha manihot</name>
    <dbReference type="NCBI Taxonomy" id="3983"/>
    <lineage>
        <taxon>Eukaryota</taxon>
        <taxon>Viridiplantae</taxon>
        <taxon>Streptophyta</taxon>
        <taxon>Embryophyta</taxon>
        <taxon>Tracheophyta</taxon>
        <taxon>Spermatophyta</taxon>
        <taxon>Magnoliopsida</taxon>
        <taxon>eudicotyledons</taxon>
        <taxon>Gunneridae</taxon>
        <taxon>Pentapetalae</taxon>
        <taxon>rosids</taxon>
        <taxon>fabids</taxon>
        <taxon>Malpighiales</taxon>
        <taxon>Euphorbiaceae</taxon>
        <taxon>Crotonoideae</taxon>
        <taxon>Manihoteae</taxon>
        <taxon>Manihot</taxon>
    </lineage>
</organism>
<evidence type="ECO:0000256" key="7">
    <source>
        <dbReference type="ARBA" id="ARBA00023242"/>
    </source>
</evidence>
<dbReference type="PANTHER" id="PTHR31713:SF51">
    <property type="entry name" value="CALMODULIN-BINDING PROTEIN 60 E"/>
    <property type="match status" value="1"/>
</dbReference>
<keyword evidence="5" id="KW-0010">Activator</keyword>
<dbReference type="AlphaFoldDB" id="A0A2C9ULR4"/>
<protein>
    <recommendedName>
        <fullName evidence="14">Calmodulin-binding protein 60 E</fullName>
    </recommendedName>
</protein>
<feature type="region of interest" description="Disordered" evidence="8">
    <location>
        <begin position="1"/>
        <end position="29"/>
    </location>
</feature>
<proteinExistence type="inferred from homology"/>
<dbReference type="GO" id="GO:0005516">
    <property type="term" value="F:calmodulin binding"/>
    <property type="evidence" value="ECO:0007669"/>
    <property type="project" value="InterPro"/>
</dbReference>
<evidence type="ECO:0000256" key="1">
    <source>
        <dbReference type="ARBA" id="ARBA00004123"/>
    </source>
</evidence>
<evidence type="ECO:0000259" key="11">
    <source>
        <dbReference type="Pfam" id="PF20452"/>
    </source>
</evidence>
<sequence length="611" mass="68288">MENSRGRKAEKRGYEQSVEDEGHHLPDSKKAKMPALASVIVEALKLDSLQRLCSSLEPLLRRIVSEEVELALTRMGHAKLAARSPPNIEGPEGRNLQLHFRTRMPPHLFTCGKVEGEQGAAIHVVLLDASTGCVVQTGPESGAKLNVVVLEGDFNEEADEDWTAEHFEGYKVKEREGKRPLLTGDLQVTLEEGVGTLGELSFTDNSSWIRSRKFRLGVKVASGYCEGIHVREAKTEAFAVKDHRGELYKKHYPPALHDEIWRLDRIAKDGALHKKLVKAQIVTVEDFLRLLVRDAQKLRNILGSGMSNRMWENTVEHAKTCVLGEKLYIYYSNATHRAGVVFNHIYELQGLITDGQFLPLESLHHNQKISVDTLVRRAYENWHQVIEYDGKVLNTLTTTRNGKRTSVAPLVDNHDTTHYITSNNRQQQYISSEQRSQIQSVNNHTTIPQLIEFPLVSSDQNAVMTLNNQQAALASGGIDHVSLGTPGGGACFAGDWCRPRNGQGLEDFFAEEIRVRSSEMLESNDMQRLLKTFSVGVGVGIGNGLGHPDEACYSYSIQAYEPQMDQAYTRDHGRGSGKAVVGWLKLKAALRWGIFTRKRAAERRAQLAELD</sequence>
<dbReference type="Proteomes" id="UP000091857">
    <property type="component" value="Chromosome 14"/>
</dbReference>
<keyword evidence="6" id="KW-0804">Transcription</keyword>
<dbReference type="OMA" id="HHIREAK"/>
<evidence type="ECO:0000313" key="13">
    <source>
        <dbReference type="Proteomes" id="UP000091857"/>
    </source>
</evidence>
<keyword evidence="13" id="KW-1185">Reference proteome</keyword>
<feature type="domain" description="Calmodulin binding protein C-terminal" evidence="11">
    <location>
        <begin position="326"/>
        <end position="388"/>
    </location>
</feature>
<keyword evidence="7" id="KW-0539">Nucleus</keyword>
<reference evidence="13" key="1">
    <citation type="journal article" date="2016" name="Nat. Biotechnol.">
        <title>Sequencing wild and cultivated cassava and related species reveals extensive interspecific hybridization and genetic diversity.</title>
        <authorList>
            <person name="Bredeson J.V."/>
            <person name="Lyons J.B."/>
            <person name="Prochnik S.E."/>
            <person name="Wu G.A."/>
            <person name="Ha C.M."/>
            <person name="Edsinger-Gonzales E."/>
            <person name="Grimwood J."/>
            <person name="Schmutz J."/>
            <person name="Rabbi I.Y."/>
            <person name="Egesi C."/>
            <person name="Nauluvula P."/>
            <person name="Lebot V."/>
            <person name="Ndunguru J."/>
            <person name="Mkamilo G."/>
            <person name="Bart R.S."/>
            <person name="Setter T.L."/>
            <person name="Gleadow R.M."/>
            <person name="Kulakow P."/>
            <person name="Ferguson M.E."/>
            <person name="Rounsley S."/>
            <person name="Rokhsar D.S."/>
        </authorList>
    </citation>
    <scope>NUCLEOTIDE SEQUENCE [LARGE SCALE GENOMIC DNA]</scope>
    <source>
        <strain evidence="13">cv. AM560-2</strain>
    </source>
</reference>